<comment type="similarity">
    <text evidence="1">Belongs to the ROK (NagC/XylR) family.</text>
</comment>
<dbReference type="PANTHER" id="PTHR18964">
    <property type="entry name" value="ROK (REPRESSOR, ORF, KINASE) FAMILY"/>
    <property type="match status" value="1"/>
</dbReference>
<dbReference type="EMBL" id="PDOD01000002">
    <property type="protein sequence ID" value="PYZ93866.1"/>
    <property type="molecule type" value="Genomic_DNA"/>
</dbReference>
<keyword evidence="2" id="KW-0808">Transferase</keyword>
<dbReference type="RefSeq" id="WP_110609897.1">
    <property type="nucleotide sequence ID" value="NZ_PDOD01000002.1"/>
</dbReference>
<proteinExistence type="inferred from homology"/>
<evidence type="ECO:0000313" key="2">
    <source>
        <dbReference type="EMBL" id="PYZ93866.1"/>
    </source>
</evidence>
<sequence length="296" mass="32735">MKQKQYLCFDIGGTHVKWGLVREQGEIIEKGYFSSQQANHRIILQGVREKIIKFSSMIEGIAISTPGFIDSSRGYIEHGGAIIGFNQFHLQDSLEQEFHLPVSVENDVNCVALAEKWLGNGRDLSDFICLTVGTGIGGALVLNDQLYRGHAFRAGEFGYMITQGIQGNSPLKSSLNGSSSLTAIRKKYASYKQLTLEEVTGEKLFQAYDQHDAFARELIDTFYQSLAIGIYNTTSIINPQKVLIGGGVTGRPTFINELDQALHCVDTVFHVDIDSCHFKNDAGIVGALAFFHAKYQ</sequence>
<dbReference type="CDD" id="cd24068">
    <property type="entry name" value="ASKHA_NBD_ROK_FnNanK-like"/>
    <property type="match status" value="1"/>
</dbReference>
<dbReference type="OrthoDB" id="9795247at2"/>
<name>A0A323TI65_9BACI</name>
<gene>
    <name evidence="2" type="ORF">CR194_12065</name>
</gene>
<dbReference type="InterPro" id="IPR043129">
    <property type="entry name" value="ATPase_NBD"/>
</dbReference>
<keyword evidence="2" id="KW-0418">Kinase</keyword>
<evidence type="ECO:0000313" key="3">
    <source>
        <dbReference type="Proteomes" id="UP000248214"/>
    </source>
</evidence>
<keyword evidence="3" id="KW-1185">Reference proteome</keyword>
<accession>A0A323TI65</accession>
<dbReference type="Proteomes" id="UP000248214">
    <property type="component" value="Unassembled WGS sequence"/>
</dbReference>
<comment type="caution">
    <text evidence="2">The sequence shown here is derived from an EMBL/GenBank/DDBJ whole genome shotgun (WGS) entry which is preliminary data.</text>
</comment>
<dbReference type="Gene3D" id="3.30.420.40">
    <property type="match status" value="2"/>
</dbReference>
<dbReference type="InterPro" id="IPR000600">
    <property type="entry name" value="ROK"/>
</dbReference>
<evidence type="ECO:0000256" key="1">
    <source>
        <dbReference type="ARBA" id="ARBA00006479"/>
    </source>
</evidence>
<dbReference type="Pfam" id="PF00480">
    <property type="entry name" value="ROK"/>
    <property type="match status" value="1"/>
</dbReference>
<protein>
    <submittedName>
        <fullName evidence="2">Beta-glucoside kinase</fullName>
    </submittedName>
</protein>
<dbReference type="PANTHER" id="PTHR18964:SF165">
    <property type="entry name" value="BETA-GLUCOSIDE KINASE"/>
    <property type="match status" value="1"/>
</dbReference>
<dbReference type="AlphaFoldDB" id="A0A323TI65"/>
<organism evidence="2 3">
    <name type="scientific">Salipaludibacillus keqinensis</name>
    <dbReference type="NCBI Taxonomy" id="2045207"/>
    <lineage>
        <taxon>Bacteria</taxon>
        <taxon>Bacillati</taxon>
        <taxon>Bacillota</taxon>
        <taxon>Bacilli</taxon>
        <taxon>Bacillales</taxon>
        <taxon>Bacillaceae</taxon>
    </lineage>
</organism>
<dbReference type="GO" id="GO:0016301">
    <property type="term" value="F:kinase activity"/>
    <property type="evidence" value="ECO:0007669"/>
    <property type="project" value="UniProtKB-KW"/>
</dbReference>
<dbReference type="SUPFAM" id="SSF53067">
    <property type="entry name" value="Actin-like ATPase domain"/>
    <property type="match status" value="1"/>
</dbReference>
<reference evidence="2 3" key="1">
    <citation type="submission" date="2017-10" db="EMBL/GenBank/DDBJ databases">
        <title>Bacillus sp. nov., a halophilic bacterium isolated from a Keqin Lake.</title>
        <authorList>
            <person name="Wang H."/>
        </authorList>
    </citation>
    <scope>NUCLEOTIDE SEQUENCE [LARGE SCALE GENOMIC DNA]</scope>
    <source>
        <strain evidence="2 3">KQ-12</strain>
    </source>
</reference>